<dbReference type="GO" id="GO:0005739">
    <property type="term" value="C:mitochondrion"/>
    <property type="evidence" value="ECO:0007669"/>
    <property type="project" value="TreeGrafter"/>
</dbReference>
<comment type="caution">
    <text evidence="2">The sequence shown here is derived from an EMBL/GenBank/DDBJ whole genome shotgun (WGS) entry which is preliminary data.</text>
</comment>
<dbReference type="PANTHER" id="PTHR24139:SF34">
    <property type="entry name" value="85_88 KDA CALCIUM-INDEPENDENT PHOSPHOLIPASE A2"/>
    <property type="match status" value="1"/>
</dbReference>
<keyword evidence="1" id="KW-0378">Hydrolase</keyword>
<dbReference type="InterPro" id="IPR047148">
    <property type="entry name" value="PLPL9"/>
</dbReference>
<accession>A0A448X8Q1</accession>
<dbReference type="OrthoDB" id="10021675at2759"/>
<dbReference type="AlphaFoldDB" id="A0A448X8Q1"/>
<organism evidence="2 3">
    <name type="scientific">Protopolystoma xenopodis</name>
    <dbReference type="NCBI Taxonomy" id="117903"/>
    <lineage>
        <taxon>Eukaryota</taxon>
        <taxon>Metazoa</taxon>
        <taxon>Spiralia</taxon>
        <taxon>Lophotrochozoa</taxon>
        <taxon>Platyhelminthes</taxon>
        <taxon>Monogenea</taxon>
        <taxon>Polyopisthocotylea</taxon>
        <taxon>Polystomatidea</taxon>
        <taxon>Polystomatidae</taxon>
        <taxon>Protopolystoma</taxon>
    </lineage>
</organism>
<evidence type="ECO:0000313" key="2">
    <source>
        <dbReference type="EMBL" id="VEL30986.1"/>
    </source>
</evidence>
<evidence type="ECO:0000313" key="3">
    <source>
        <dbReference type="Proteomes" id="UP000784294"/>
    </source>
</evidence>
<sequence length="92" mass="10505">MPKHNLLHFASTLGRVVERCRAWCSSLGIPFFRFSPLISADLPLDSSDNRLLLQMMWETEAYLHQCRDRIHRLASLLVDDGEVHTVGGLKSQ</sequence>
<dbReference type="PANTHER" id="PTHR24139">
    <property type="entry name" value="CALCIUM-INDEPENDENT PHOSPHOLIPASE A2"/>
    <property type="match status" value="1"/>
</dbReference>
<reference evidence="2" key="1">
    <citation type="submission" date="2018-11" db="EMBL/GenBank/DDBJ databases">
        <authorList>
            <consortium name="Pathogen Informatics"/>
        </authorList>
    </citation>
    <scope>NUCLEOTIDE SEQUENCE</scope>
</reference>
<dbReference type="GO" id="GO:0052816">
    <property type="term" value="F:long-chain fatty acyl-CoA hydrolase activity"/>
    <property type="evidence" value="ECO:0007669"/>
    <property type="project" value="TreeGrafter"/>
</dbReference>
<gene>
    <name evidence="2" type="ORF">PXEA_LOCUS24426</name>
</gene>
<dbReference type="Proteomes" id="UP000784294">
    <property type="component" value="Unassembled WGS sequence"/>
</dbReference>
<evidence type="ECO:0000256" key="1">
    <source>
        <dbReference type="ARBA" id="ARBA00022801"/>
    </source>
</evidence>
<protein>
    <submittedName>
        <fullName evidence="2">Uncharacterized protein</fullName>
    </submittedName>
</protein>
<dbReference type="GO" id="GO:2000304">
    <property type="term" value="P:positive regulation of ceramide biosynthetic process"/>
    <property type="evidence" value="ECO:0007669"/>
    <property type="project" value="TreeGrafter"/>
</dbReference>
<keyword evidence="3" id="KW-1185">Reference proteome</keyword>
<dbReference type="EMBL" id="CAAALY010117501">
    <property type="protein sequence ID" value="VEL30986.1"/>
    <property type="molecule type" value="Genomic_DNA"/>
</dbReference>
<dbReference type="GO" id="GO:0047499">
    <property type="term" value="F:calcium-independent phospholipase A2 activity"/>
    <property type="evidence" value="ECO:0007669"/>
    <property type="project" value="InterPro"/>
</dbReference>
<name>A0A448X8Q1_9PLAT</name>
<proteinExistence type="predicted"/>